<keyword evidence="2" id="KW-0067">ATP-binding</keyword>
<dbReference type="SUPFAM" id="SSF55874">
    <property type="entry name" value="ATPase domain of HSP90 chaperone/DNA topoisomerase II/histidine kinase"/>
    <property type="match status" value="2"/>
</dbReference>
<dbReference type="InterPro" id="IPR005467">
    <property type="entry name" value="His_kinase_dom"/>
</dbReference>
<proteinExistence type="predicted"/>
<sequence>MARIKVRARAVDMLGRQQIAGIPTAVHELFKNAHDAYADNVRVDYFRADELFILRDDGIGMTLEDFEGRWLTLGTESKVGANDPGKQPWTGPRNATARAITGEKGIGRLAIAAIGPQVLVLTRSVRPSGLGSLVVSLIQWGLFEIPGLDLEAIEVPVVELEGGKLPDLGVVTGLADRIRANIWQLGDRIPGDIGKRLLSELDMADFDPGSVYAQIDGPTLAGDDFGTHFFIRPTNPVLADDIEQSDDAGSEATPLEKMLLGFGNTMMPQGGEPPISAQFWDHREDGVSRDLIGGSAFFTPAEFDSADHHIDGEFDEFGQFTGTVSVYGQPARQHTIVWPDSTGRPTECGPFRLRFAYLQGSLKDSRVPPDEWARLSGKLNKIGGLYVYRDNIRILPYGNSDFDFVGIERRRTKSAQDWFFSYRRIFGAVELTHSRNSNLVEKAGREGFRANRAYREMTSMLENFFERLAIDFFRPTSQFGSEFNSIKAEINQEAKLLAKRATKTKERQAEFKTELDTFFTSIEKGDPTREAERIRAMTEERLSAVATIKSPEAAADALINAEADARRAVAALEKSITVVKPRALGMNKSLTSDWNAYQQNSERIRREVVMPLLVQVEERISEVAAVNEIDVDRRRRLITSLEQRRSSTENEATRLRRQVLERTTGLSQQVDTMARKALERMASGFDLIFAEVGRTDISDMSESDLTHLQRGWENRADVIAKDARDLLEALGEQLVSLTGAVAEGGTLDATTAALESRADALEEQLDMYSELAQSGMAIGIVQHEFANTVKRIRTAIAQLQPWAYGTSEIREIRDDLSDGFDHLDSYLTLFTPLSRRLHRKPVELSGEEIRNYLFEVFNDRLRRHDIKLVATPAFRSKVILALPPIILPSFVNIVDNAIHWITTVPGGEREILLDADEDLFLISNSGPGIPLRIADRIFEFGATEKIGGRGMGLFIARQALRSNGLDLTLQAAGENVRPQFAIGPRE</sequence>
<dbReference type="InterPro" id="IPR003594">
    <property type="entry name" value="HATPase_dom"/>
</dbReference>
<dbReference type="GO" id="GO:0005524">
    <property type="term" value="F:ATP binding"/>
    <property type="evidence" value="ECO:0007669"/>
    <property type="project" value="UniProtKB-KW"/>
</dbReference>
<protein>
    <submittedName>
        <fullName evidence="2">ATP-binding protein</fullName>
    </submittedName>
</protein>
<dbReference type="SMART" id="SM00387">
    <property type="entry name" value="HATPase_c"/>
    <property type="match status" value="1"/>
</dbReference>
<dbReference type="Proteomes" id="UP000602124">
    <property type="component" value="Unassembled WGS sequence"/>
</dbReference>
<dbReference type="EMBL" id="JAEKMH010000001">
    <property type="protein sequence ID" value="MBJ3783654.1"/>
    <property type="molecule type" value="Genomic_DNA"/>
</dbReference>
<accession>A0A934IMU8</accession>
<reference evidence="2" key="1">
    <citation type="submission" date="2020-12" db="EMBL/GenBank/DDBJ databases">
        <title>Devosia sp. MSA67 isolated from Mo River.</title>
        <authorList>
            <person name="Ma F."/>
            <person name="Zi Z."/>
        </authorList>
    </citation>
    <scope>NUCLEOTIDE SEQUENCE</scope>
    <source>
        <strain evidence="2">MSA67</strain>
    </source>
</reference>
<dbReference type="Pfam" id="PF13589">
    <property type="entry name" value="HATPase_c_3"/>
    <property type="match status" value="1"/>
</dbReference>
<dbReference type="RefSeq" id="WP_198874879.1">
    <property type="nucleotide sequence ID" value="NZ_JAEKMH010000001.1"/>
</dbReference>
<evidence type="ECO:0000313" key="2">
    <source>
        <dbReference type="EMBL" id="MBJ3783654.1"/>
    </source>
</evidence>
<dbReference type="Pfam" id="PF19191">
    <property type="entry name" value="HEF_HK"/>
    <property type="match status" value="1"/>
</dbReference>
<dbReference type="InterPro" id="IPR043836">
    <property type="entry name" value="DHp"/>
</dbReference>
<dbReference type="Gene3D" id="3.30.565.10">
    <property type="entry name" value="Histidine kinase-like ATPase, C-terminal domain"/>
    <property type="match status" value="2"/>
</dbReference>
<dbReference type="Pfam" id="PF02518">
    <property type="entry name" value="HATPase_c"/>
    <property type="match status" value="1"/>
</dbReference>
<organism evidence="2 3">
    <name type="scientific">Devosia sediminis</name>
    <dbReference type="NCBI Taxonomy" id="2798801"/>
    <lineage>
        <taxon>Bacteria</taxon>
        <taxon>Pseudomonadati</taxon>
        <taxon>Pseudomonadota</taxon>
        <taxon>Alphaproteobacteria</taxon>
        <taxon>Hyphomicrobiales</taxon>
        <taxon>Devosiaceae</taxon>
        <taxon>Devosia</taxon>
    </lineage>
</organism>
<dbReference type="AlphaFoldDB" id="A0A934IMU8"/>
<comment type="caution">
    <text evidence="2">The sequence shown here is derived from an EMBL/GenBank/DDBJ whole genome shotgun (WGS) entry which is preliminary data.</text>
</comment>
<dbReference type="CDD" id="cd00075">
    <property type="entry name" value="HATPase"/>
    <property type="match status" value="1"/>
</dbReference>
<evidence type="ECO:0000259" key="1">
    <source>
        <dbReference type="PROSITE" id="PS50109"/>
    </source>
</evidence>
<keyword evidence="2" id="KW-0547">Nucleotide-binding</keyword>
<feature type="domain" description="Histidine kinase" evidence="1">
    <location>
        <begin position="780"/>
        <end position="974"/>
    </location>
</feature>
<dbReference type="InterPro" id="IPR036890">
    <property type="entry name" value="HATPase_C_sf"/>
</dbReference>
<evidence type="ECO:0000313" key="3">
    <source>
        <dbReference type="Proteomes" id="UP000602124"/>
    </source>
</evidence>
<keyword evidence="3" id="KW-1185">Reference proteome</keyword>
<dbReference type="PROSITE" id="PS50109">
    <property type="entry name" value="HIS_KIN"/>
    <property type="match status" value="1"/>
</dbReference>
<name>A0A934IMU8_9HYPH</name>
<gene>
    <name evidence="2" type="ORF">JEQ47_02870</name>
</gene>